<reference evidence="4" key="1">
    <citation type="journal article" date="2014" name="Int. J. Syst. Evol. Microbiol.">
        <title>Complete genome sequence of Corynebacterium casei LMG S-19264T (=DSM 44701T), isolated from a smear-ripened cheese.</title>
        <authorList>
            <consortium name="US DOE Joint Genome Institute (JGI-PGF)"/>
            <person name="Walter F."/>
            <person name="Albersmeier A."/>
            <person name="Kalinowski J."/>
            <person name="Ruckert C."/>
        </authorList>
    </citation>
    <scope>NUCLEOTIDE SEQUENCE</scope>
    <source>
        <strain evidence="4">VKM B-2555</strain>
    </source>
</reference>
<evidence type="ECO:0000313" key="5">
    <source>
        <dbReference type="Proteomes" id="UP001143364"/>
    </source>
</evidence>
<dbReference type="InterPro" id="IPR028081">
    <property type="entry name" value="Leu-bd"/>
</dbReference>
<dbReference type="InterPro" id="IPR028082">
    <property type="entry name" value="Peripla_BP_I"/>
</dbReference>
<dbReference type="PANTHER" id="PTHR47628">
    <property type="match status" value="1"/>
</dbReference>
<protein>
    <submittedName>
        <fullName evidence="4">ABC transporter substrate-binding protein</fullName>
    </submittedName>
</protein>
<dbReference type="Pfam" id="PF13458">
    <property type="entry name" value="Peripla_BP_6"/>
    <property type="match status" value="1"/>
</dbReference>
<evidence type="ECO:0000313" key="4">
    <source>
        <dbReference type="EMBL" id="GLK77288.1"/>
    </source>
</evidence>
<dbReference type="AlphaFoldDB" id="A0A9W6JKP8"/>
<dbReference type="Proteomes" id="UP001143364">
    <property type="component" value="Unassembled WGS sequence"/>
</dbReference>
<evidence type="ECO:0000256" key="2">
    <source>
        <dbReference type="ARBA" id="ARBA00022729"/>
    </source>
</evidence>
<dbReference type="PROSITE" id="PS51318">
    <property type="entry name" value="TAT"/>
    <property type="match status" value="1"/>
</dbReference>
<evidence type="ECO:0000256" key="1">
    <source>
        <dbReference type="ARBA" id="ARBA00010062"/>
    </source>
</evidence>
<proteinExistence type="inferred from homology"/>
<dbReference type="SUPFAM" id="SSF53822">
    <property type="entry name" value="Periplasmic binding protein-like I"/>
    <property type="match status" value="1"/>
</dbReference>
<keyword evidence="2" id="KW-0732">Signal</keyword>
<reference evidence="4" key="2">
    <citation type="submission" date="2023-01" db="EMBL/GenBank/DDBJ databases">
        <authorList>
            <person name="Sun Q."/>
            <person name="Evtushenko L."/>
        </authorList>
    </citation>
    <scope>NUCLEOTIDE SEQUENCE</scope>
    <source>
        <strain evidence="4">VKM B-2555</strain>
    </source>
</reference>
<accession>A0A9W6JKP8</accession>
<feature type="domain" description="Leucine-binding protein" evidence="3">
    <location>
        <begin position="35"/>
        <end position="376"/>
    </location>
</feature>
<dbReference type="CDD" id="cd06356">
    <property type="entry name" value="PBP1_amide_urea_BP-like"/>
    <property type="match status" value="1"/>
</dbReference>
<keyword evidence="5" id="KW-1185">Reference proteome</keyword>
<organism evidence="4 5">
    <name type="scientific">Methylopila jiangsuensis</name>
    <dbReference type="NCBI Taxonomy" id="586230"/>
    <lineage>
        <taxon>Bacteria</taxon>
        <taxon>Pseudomonadati</taxon>
        <taxon>Pseudomonadota</taxon>
        <taxon>Alphaproteobacteria</taxon>
        <taxon>Hyphomicrobiales</taxon>
        <taxon>Methylopilaceae</taxon>
        <taxon>Methylopila</taxon>
    </lineage>
</organism>
<sequence>MTAFNRRTLLKTAAAGAALGLAPAYIRGASAADAIQIAGIHDASGGIDIYGRPMINCLTLAVEELNARGGVLGREIALKNYDPQSNMQLYTQYATEAATKQKAAVAFGGVISASREAMRPALRRYRVPYFYSLLYEGGVCDRNVFCMGSTPAQTLQKFTPFAMKRFNAKTIYVLAADYNYGQITAKWIKKFATENGGDVAQADFFPLDVNDFGPTIRKIQAAKPDMIMSVLVGAAHNSFYRQWVASGMKDKIPMASTTFGIGNEQALTSPEEHDGIIVSYAYFDGIQTPENLDFITRYKARFGAKADAVTEGAAMTYHAVNLWAEAAKKAGSVERDKVIAALETGLSFTGPAGKTTIDAATHHDTLDVYIAEVKGGAYHVLESFPQQTPADTAAVCDLTKNPNETKQFVIDVKV</sequence>
<dbReference type="Gene3D" id="3.40.50.2300">
    <property type="match status" value="2"/>
</dbReference>
<gene>
    <name evidence="4" type="ORF">GCM10008171_25420</name>
</gene>
<dbReference type="PANTHER" id="PTHR47628:SF1">
    <property type="entry name" value="ALIPHATIC AMIDASE EXPRESSION-REGULATING PROTEIN"/>
    <property type="match status" value="1"/>
</dbReference>
<name>A0A9W6JKP8_9HYPH</name>
<dbReference type="InterPro" id="IPR006311">
    <property type="entry name" value="TAT_signal"/>
</dbReference>
<dbReference type="RefSeq" id="WP_271205138.1">
    <property type="nucleotide sequence ID" value="NZ_BSFK01000013.1"/>
</dbReference>
<evidence type="ECO:0000259" key="3">
    <source>
        <dbReference type="Pfam" id="PF13458"/>
    </source>
</evidence>
<comment type="caution">
    <text evidence="4">The sequence shown here is derived from an EMBL/GenBank/DDBJ whole genome shotgun (WGS) entry which is preliminary data.</text>
</comment>
<dbReference type="EMBL" id="BSFK01000013">
    <property type="protein sequence ID" value="GLK77288.1"/>
    <property type="molecule type" value="Genomic_DNA"/>
</dbReference>
<comment type="similarity">
    <text evidence="1">Belongs to the leucine-binding protein family.</text>
</comment>